<dbReference type="Proteomes" id="UP000838756">
    <property type="component" value="Unassembled WGS sequence"/>
</dbReference>
<comment type="subcellular location">
    <subcellularLocation>
        <location evidence="1">Nucleus</location>
    </subcellularLocation>
</comment>
<reference evidence="12" key="1">
    <citation type="submission" date="2022-03" db="EMBL/GenBank/DDBJ databases">
        <authorList>
            <person name="Lindestad O."/>
        </authorList>
    </citation>
    <scope>NUCLEOTIDE SEQUENCE</scope>
</reference>
<dbReference type="InterPro" id="IPR042972">
    <property type="entry name" value="INSM1/2"/>
</dbReference>
<dbReference type="Pfam" id="PF00096">
    <property type="entry name" value="zf-C2H2"/>
    <property type="match status" value="1"/>
</dbReference>
<evidence type="ECO:0000256" key="4">
    <source>
        <dbReference type="ARBA" id="ARBA00022771"/>
    </source>
</evidence>
<dbReference type="GO" id="GO:0000978">
    <property type="term" value="F:RNA polymerase II cis-regulatory region sequence-specific DNA binding"/>
    <property type="evidence" value="ECO:0007669"/>
    <property type="project" value="TreeGrafter"/>
</dbReference>
<evidence type="ECO:0000313" key="13">
    <source>
        <dbReference type="Proteomes" id="UP000838756"/>
    </source>
</evidence>
<evidence type="ECO:0000256" key="6">
    <source>
        <dbReference type="ARBA" id="ARBA00023015"/>
    </source>
</evidence>
<proteinExistence type="predicted"/>
<dbReference type="GO" id="GO:0030182">
    <property type="term" value="P:neuron differentiation"/>
    <property type="evidence" value="ECO:0007669"/>
    <property type="project" value="TreeGrafter"/>
</dbReference>
<feature type="non-terminal residue" evidence="12">
    <location>
        <position position="1"/>
    </location>
</feature>
<keyword evidence="8" id="KW-0539">Nucleus</keyword>
<accession>A0A8S4QID1</accession>
<evidence type="ECO:0000256" key="9">
    <source>
        <dbReference type="PROSITE-ProRule" id="PRU00042"/>
    </source>
</evidence>
<evidence type="ECO:0000259" key="11">
    <source>
        <dbReference type="PROSITE" id="PS50157"/>
    </source>
</evidence>
<dbReference type="GO" id="GO:0008270">
    <property type="term" value="F:zinc ion binding"/>
    <property type="evidence" value="ECO:0007669"/>
    <property type="project" value="UniProtKB-KW"/>
</dbReference>
<evidence type="ECO:0000256" key="3">
    <source>
        <dbReference type="ARBA" id="ARBA00022737"/>
    </source>
</evidence>
<evidence type="ECO:0000256" key="2">
    <source>
        <dbReference type="ARBA" id="ARBA00022723"/>
    </source>
</evidence>
<keyword evidence="7" id="KW-0804">Transcription</keyword>
<organism evidence="12 13">
    <name type="scientific">Pararge aegeria aegeria</name>
    <dbReference type="NCBI Taxonomy" id="348720"/>
    <lineage>
        <taxon>Eukaryota</taxon>
        <taxon>Metazoa</taxon>
        <taxon>Ecdysozoa</taxon>
        <taxon>Arthropoda</taxon>
        <taxon>Hexapoda</taxon>
        <taxon>Insecta</taxon>
        <taxon>Pterygota</taxon>
        <taxon>Neoptera</taxon>
        <taxon>Endopterygota</taxon>
        <taxon>Lepidoptera</taxon>
        <taxon>Glossata</taxon>
        <taxon>Ditrysia</taxon>
        <taxon>Papilionoidea</taxon>
        <taxon>Nymphalidae</taxon>
        <taxon>Satyrinae</taxon>
        <taxon>Satyrini</taxon>
        <taxon>Parargina</taxon>
        <taxon>Pararge</taxon>
    </lineage>
</organism>
<keyword evidence="6" id="KW-0805">Transcription regulation</keyword>
<keyword evidence="5" id="KW-0862">Zinc</keyword>
<dbReference type="PROSITE" id="PS50157">
    <property type="entry name" value="ZINC_FINGER_C2H2_2"/>
    <property type="match status" value="1"/>
</dbReference>
<dbReference type="SUPFAM" id="SSF57667">
    <property type="entry name" value="beta-beta-alpha zinc fingers"/>
    <property type="match status" value="1"/>
</dbReference>
<evidence type="ECO:0000256" key="8">
    <source>
        <dbReference type="ARBA" id="ARBA00023242"/>
    </source>
</evidence>
<name>A0A8S4QID1_9NEOP</name>
<dbReference type="Gene3D" id="3.30.160.60">
    <property type="entry name" value="Classic Zinc Finger"/>
    <property type="match status" value="1"/>
</dbReference>
<dbReference type="AlphaFoldDB" id="A0A8S4QID1"/>
<dbReference type="PANTHER" id="PTHR15065">
    <property type="entry name" value="INSULINOMA-ASSOCIATED 1"/>
    <property type="match status" value="1"/>
</dbReference>
<dbReference type="OrthoDB" id="8953942at2759"/>
<dbReference type="InterPro" id="IPR013087">
    <property type="entry name" value="Znf_C2H2_type"/>
</dbReference>
<dbReference type="PANTHER" id="PTHR15065:SF4">
    <property type="entry name" value="LD18634P"/>
    <property type="match status" value="1"/>
</dbReference>
<protein>
    <submittedName>
        <fullName evidence="12">Jg22349 protein</fullName>
    </submittedName>
</protein>
<dbReference type="GO" id="GO:0005634">
    <property type="term" value="C:nucleus"/>
    <property type="evidence" value="ECO:0007669"/>
    <property type="project" value="UniProtKB-SubCell"/>
</dbReference>
<dbReference type="PROSITE" id="PS00028">
    <property type="entry name" value="ZINC_FINGER_C2H2_1"/>
    <property type="match status" value="1"/>
</dbReference>
<keyword evidence="13" id="KW-1185">Reference proteome</keyword>
<evidence type="ECO:0000256" key="5">
    <source>
        <dbReference type="ARBA" id="ARBA00022833"/>
    </source>
</evidence>
<comment type="caution">
    <text evidence="12">The sequence shown here is derived from an EMBL/GenBank/DDBJ whole genome shotgun (WGS) entry which is preliminary data.</text>
</comment>
<keyword evidence="4 9" id="KW-0863">Zinc-finger</keyword>
<dbReference type="GO" id="GO:0017053">
    <property type="term" value="C:transcription repressor complex"/>
    <property type="evidence" value="ECO:0007669"/>
    <property type="project" value="TreeGrafter"/>
</dbReference>
<dbReference type="GO" id="GO:0010564">
    <property type="term" value="P:regulation of cell cycle process"/>
    <property type="evidence" value="ECO:0007669"/>
    <property type="project" value="TreeGrafter"/>
</dbReference>
<keyword evidence="3" id="KW-0677">Repeat</keyword>
<sequence>VFNCPANLASHRRWHKPRVPGATKRREAPTPETGRFPCHKCGKMFRRQAYLRKHLVAHEQPESDAEKEPSAFRQVHVEYPYQPVCITLFLVHTNINM</sequence>
<feature type="domain" description="C2H2-type" evidence="11">
    <location>
        <begin position="36"/>
        <end position="63"/>
    </location>
</feature>
<feature type="region of interest" description="Disordered" evidence="10">
    <location>
        <begin position="1"/>
        <end position="35"/>
    </location>
</feature>
<gene>
    <name evidence="12" type="primary">jg22349</name>
    <name evidence="12" type="ORF">PAEG_LOCUS2279</name>
</gene>
<keyword evidence="2" id="KW-0479">Metal-binding</keyword>
<dbReference type="SMART" id="SM00355">
    <property type="entry name" value="ZnF_C2H2"/>
    <property type="match status" value="1"/>
</dbReference>
<dbReference type="InterPro" id="IPR036236">
    <property type="entry name" value="Znf_C2H2_sf"/>
</dbReference>
<evidence type="ECO:0000256" key="10">
    <source>
        <dbReference type="SAM" id="MobiDB-lite"/>
    </source>
</evidence>
<dbReference type="GO" id="GO:0001227">
    <property type="term" value="F:DNA-binding transcription repressor activity, RNA polymerase II-specific"/>
    <property type="evidence" value="ECO:0007669"/>
    <property type="project" value="TreeGrafter"/>
</dbReference>
<evidence type="ECO:0000256" key="1">
    <source>
        <dbReference type="ARBA" id="ARBA00004123"/>
    </source>
</evidence>
<evidence type="ECO:0000256" key="7">
    <source>
        <dbReference type="ARBA" id="ARBA00023163"/>
    </source>
</evidence>
<evidence type="ECO:0000313" key="12">
    <source>
        <dbReference type="EMBL" id="CAH2210373.1"/>
    </source>
</evidence>
<dbReference type="EMBL" id="CAKXAJ010007385">
    <property type="protein sequence ID" value="CAH2210373.1"/>
    <property type="molecule type" value="Genomic_DNA"/>
</dbReference>